<keyword evidence="3" id="KW-1185">Reference proteome</keyword>
<dbReference type="STRING" id="869212.Turpa_3998"/>
<name>I4BBH5_TURPD</name>
<proteinExistence type="predicted"/>
<evidence type="ECO:0000256" key="1">
    <source>
        <dbReference type="SAM" id="Phobius"/>
    </source>
</evidence>
<sequence length="105" mass="11795">MPITEVILYVVLPTALLTSVVTATVVYFLARKLYYDEIEKPVDDLPDRIALKVEEAGERLLPKFEERVKKGFLSALKDSPKLGPEMTVGVIESALKSMDQIMGRR</sequence>
<dbReference type="RefSeq" id="WP_014805108.1">
    <property type="nucleotide sequence ID" value="NC_018020.1"/>
</dbReference>
<dbReference type="HOGENOM" id="CLU_2235410_0_0_12"/>
<dbReference type="AlphaFoldDB" id="I4BBH5"/>
<organism evidence="2 3">
    <name type="scientific">Turneriella parva (strain ATCC BAA-1111 / DSM 21527 / NCTC 11395 / H)</name>
    <name type="common">Leptospira parva</name>
    <dbReference type="NCBI Taxonomy" id="869212"/>
    <lineage>
        <taxon>Bacteria</taxon>
        <taxon>Pseudomonadati</taxon>
        <taxon>Spirochaetota</taxon>
        <taxon>Spirochaetia</taxon>
        <taxon>Leptospirales</taxon>
        <taxon>Leptospiraceae</taxon>
        <taxon>Turneriella</taxon>
    </lineage>
</organism>
<dbReference type="KEGG" id="tpx:Turpa_3998"/>
<keyword evidence="1" id="KW-0472">Membrane</keyword>
<evidence type="ECO:0000313" key="3">
    <source>
        <dbReference type="Proteomes" id="UP000006048"/>
    </source>
</evidence>
<dbReference type="Proteomes" id="UP000006048">
    <property type="component" value="Chromosome"/>
</dbReference>
<accession>I4BBH5</accession>
<reference evidence="2 3" key="1">
    <citation type="submission" date="2012-06" db="EMBL/GenBank/DDBJ databases">
        <title>The complete chromosome of genome of Turneriella parva DSM 21527.</title>
        <authorList>
            <consortium name="US DOE Joint Genome Institute (JGI-PGF)"/>
            <person name="Lucas S."/>
            <person name="Han J."/>
            <person name="Lapidus A."/>
            <person name="Bruce D."/>
            <person name="Goodwin L."/>
            <person name="Pitluck S."/>
            <person name="Peters L."/>
            <person name="Kyrpides N."/>
            <person name="Mavromatis K."/>
            <person name="Ivanova N."/>
            <person name="Mikhailova N."/>
            <person name="Chertkov O."/>
            <person name="Detter J.C."/>
            <person name="Tapia R."/>
            <person name="Han C."/>
            <person name="Land M."/>
            <person name="Hauser L."/>
            <person name="Markowitz V."/>
            <person name="Cheng J.-F."/>
            <person name="Hugenholtz P."/>
            <person name="Woyke T."/>
            <person name="Wu D."/>
            <person name="Gronow S."/>
            <person name="Wellnitz S."/>
            <person name="Brambilla E."/>
            <person name="Klenk H.-P."/>
            <person name="Eisen J.A."/>
        </authorList>
    </citation>
    <scope>NUCLEOTIDE SEQUENCE [LARGE SCALE GENOMIC DNA]</scope>
    <source>
        <strain evidence="3">ATCC BAA-1111 / DSM 21527 / NCTC 11395 / H</strain>
    </source>
</reference>
<feature type="transmembrane region" description="Helical" evidence="1">
    <location>
        <begin position="6"/>
        <end position="30"/>
    </location>
</feature>
<keyword evidence="1" id="KW-0812">Transmembrane</keyword>
<gene>
    <name evidence="2" type="ordered locus">Turpa_3998</name>
</gene>
<evidence type="ECO:0000313" key="2">
    <source>
        <dbReference type="EMBL" id="AFM14632.1"/>
    </source>
</evidence>
<keyword evidence="1" id="KW-1133">Transmembrane helix</keyword>
<protein>
    <submittedName>
        <fullName evidence="2">Uncharacterized protein</fullName>
    </submittedName>
</protein>
<dbReference type="EMBL" id="CP002959">
    <property type="protein sequence ID" value="AFM14632.1"/>
    <property type="molecule type" value="Genomic_DNA"/>
</dbReference>